<comment type="caution">
    <text evidence="1">The sequence shown here is derived from an EMBL/GenBank/DDBJ whole genome shotgun (WGS) entry which is preliminary data.</text>
</comment>
<accession>A0A1H8BVB7</accession>
<keyword evidence="2" id="KW-1185">Reference proteome</keyword>
<dbReference type="InterPro" id="IPR036390">
    <property type="entry name" value="WH_DNA-bd_sf"/>
</dbReference>
<dbReference type="OrthoDB" id="4411089at2"/>
<dbReference type="GO" id="GO:0043200">
    <property type="term" value="P:response to amino acid"/>
    <property type="evidence" value="ECO:0007669"/>
    <property type="project" value="TreeGrafter"/>
</dbReference>
<proteinExistence type="predicted"/>
<dbReference type="Gene3D" id="1.10.10.10">
    <property type="entry name" value="Winged helix-like DNA-binding domain superfamily/Winged helix DNA-binding domain"/>
    <property type="match status" value="1"/>
</dbReference>
<dbReference type="RefSeq" id="WP_092107071.1">
    <property type="nucleotide sequence ID" value="NZ_FOCN01000002.1"/>
</dbReference>
<evidence type="ECO:0000313" key="1">
    <source>
        <dbReference type="EMBL" id="TFB89146.1"/>
    </source>
</evidence>
<dbReference type="PANTHER" id="PTHR30154:SF54">
    <property type="entry name" value="POSSIBLE TRANSCRIPTIONAL REGULATORY PROTEIN (PROBABLY LRP_ASNC-FAMILY)"/>
    <property type="match status" value="1"/>
</dbReference>
<dbReference type="PRINTS" id="PR00033">
    <property type="entry name" value="HTHASNC"/>
</dbReference>
<dbReference type="InterPro" id="IPR036388">
    <property type="entry name" value="WH-like_DNA-bd_sf"/>
</dbReference>
<dbReference type="Gene3D" id="3.30.70.920">
    <property type="match status" value="1"/>
</dbReference>
<gene>
    <name evidence="1" type="ORF">E3O10_09640</name>
</gene>
<dbReference type="Proteomes" id="UP000297654">
    <property type="component" value="Unassembled WGS sequence"/>
</dbReference>
<evidence type="ECO:0000313" key="2">
    <source>
        <dbReference type="Proteomes" id="UP000297654"/>
    </source>
</evidence>
<dbReference type="Pfam" id="PF01037">
    <property type="entry name" value="AsnC_trans_reg"/>
    <property type="match status" value="1"/>
</dbReference>
<sequence length="161" mass="17527">MAEAKRIRVIETLDEVDRILVAALQADSRTTNSRLASAAGIAESTCVSRVRSLVSRGIVTRFTALVDPKSIGLGLQALISVSIRAGARTHIPAFRDSIRVMPRVVQLFFLGGSEDFIIHLSARDTDDVRDFVLENLSANPAVASTRTSMVFEHFYNGVAPE</sequence>
<organism evidence="1 2">
    <name type="scientific">Cryobacterium luteum</name>
    <dbReference type="NCBI Taxonomy" id="1424661"/>
    <lineage>
        <taxon>Bacteria</taxon>
        <taxon>Bacillati</taxon>
        <taxon>Actinomycetota</taxon>
        <taxon>Actinomycetes</taxon>
        <taxon>Micrococcales</taxon>
        <taxon>Microbacteriaceae</taxon>
        <taxon>Cryobacterium</taxon>
    </lineage>
</organism>
<dbReference type="PANTHER" id="PTHR30154">
    <property type="entry name" value="LEUCINE-RESPONSIVE REGULATORY PROTEIN"/>
    <property type="match status" value="1"/>
</dbReference>
<dbReference type="GO" id="GO:0043565">
    <property type="term" value="F:sequence-specific DNA binding"/>
    <property type="evidence" value="ECO:0007669"/>
    <property type="project" value="InterPro"/>
</dbReference>
<dbReference type="Pfam" id="PF13404">
    <property type="entry name" value="HTH_AsnC-type"/>
    <property type="match status" value="1"/>
</dbReference>
<dbReference type="GO" id="GO:0005829">
    <property type="term" value="C:cytosol"/>
    <property type="evidence" value="ECO:0007669"/>
    <property type="project" value="TreeGrafter"/>
</dbReference>
<dbReference type="PROSITE" id="PS50956">
    <property type="entry name" value="HTH_ASNC_2"/>
    <property type="match status" value="1"/>
</dbReference>
<name>A0A1H8BVB7_9MICO</name>
<protein>
    <submittedName>
        <fullName evidence="1">Lrp/AsnC family transcriptional regulator</fullName>
    </submittedName>
</protein>
<dbReference type="InterPro" id="IPR011008">
    <property type="entry name" value="Dimeric_a/b-barrel"/>
</dbReference>
<dbReference type="SUPFAM" id="SSF46785">
    <property type="entry name" value="Winged helix' DNA-binding domain"/>
    <property type="match status" value="1"/>
</dbReference>
<reference evidence="1 2" key="1">
    <citation type="submission" date="2019-03" db="EMBL/GenBank/DDBJ databases">
        <title>Genomics of glacier-inhabiting Cryobacterium strains.</title>
        <authorList>
            <person name="Liu Q."/>
            <person name="Xin Y.-H."/>
        </authorList>
    </citation>
    <scope>NUCLEOTIDE SEQUENCE [LARGE SCALE GENOMIC DNA]</scope>
    <source>
        <strain evidence="1 2">Hh15</strain>
    </source>
</reference>
<dbReference type="AlphaFoldDB" id="A0A1H8BVB7"/>
<dbReference type="InterPro" id="IPR019887">
    <property type="entry name" value="Tscrpt_reg_AsnC/Lrp_C"/>
</dbReference>
<dbReference type="EMBL" id="SOFF01000030">
    <property type="protein sequence ID" value="TFB89146.1"/>
    <property type="molecule type" value="Genomic_DNA"/>
</dbReference>
<dbReference type="STRING" id="1424661.SAMN05216281_102120"/>
<dbReference type="SMART" id="SM00344">
    <property type="entry name" value="HTH_ASNC"/>
    <property type="match status" value="1"/>
</dbReference>
<dbReference type="InterPro" id="IPR019888">
    <property type="entry name" value="Tscrpt_reg_AsnC-like"/>
</dbReference>
<dbReference type="SUPFAM" id="SSF54909">
    <property type="entry name" value="Dimeric alpha+beta barrel"/>
    <property type="match status" value="1"/>
</dbReference>
<dbReference type="InterPro" id="IPR000485">
    <property type="entry name" value="AsnC-type_HTH_dom"/>
</dbReference>